<keyword evidence="4" id="KW-0804">Transcription</keyword>
<dbReference type="InterPro" id="IPR013325">
    <property type="entry name" value="RNA_pol_sigma_r2"/>
</dbReference>
<dbReference type="Proteomes" id="UP000008467">
    <property type="component" value="Chromosome"/>
</dbReference>
<sequence>MKNMNEEQLIKVAAKGDMEAFEMLIGQYEKKIYALCLHLLKDPEEAYDAAQEVCIKVWRQIANFEGQAKFSTWLYRIGTNQCLDLIRKNKKRSQDISLFQKDEASEEEWMIESPKQEEGVEEKVEKKALQEVVQLGLKELKEDYQVIITLRDIEEHSYEEIAEVLEISLGTVKSRLARARQALKKVLQQNKEPYQSFFRHIK</sequence>
<dbReference type="SUPFAM" id="SSF88946">
    <property type="entry name" value="Sigma2 domain of RNA polymerase sigma factors"/>
    <property type="match status" value="1"/>
</dbReference>
<proteinExistence type="inferred from homology"/>
<organism evidence="7 8">
    <name type="scientific">Cellulosilyticum lentocellum (strain ATCC 49066 / DSM 5427 / NCIMB 11756 / RHM5)</name>
    <name type="common">Clostridium lentocellum</name>
    <dbReference type="NCBI Taxonomy" id="642492"/>
    <lineage>
        <taxon>Bacteria</taxon>
        <taxon>Bacillati</taxon>
        <taxon>Bacillota</taxon>
        <taxon>Clostridia</taxon>
        <taxon>Lachnospirales</taxon>
        <taxon>Cellulosilyticaceae</taxon>
        <taxon>Cellulosilyticum</taxon>
    </lineage>
</organism>
<dbReference type="HOGENOM" id="CLU_047691_3_0_9"/>
<gene>
    <name evidence="7" type="ordered locus">Clole_2361</name>
</gene>
<name>F2JSU8_CELLD</name>
<feature type="domain" description="RNA polymerase sigma-70 region 2" evidence="5">
    <location>
        <begin position="24"/>
        <end position="91"/>
    </location>
</feature>
<evidence type="ECO:0000259" key="5">
    <source>
        <dbReference type="Pfam" id="PF04542"/>
    </source>
</evidence>
<dbReference type="GO" id="GO:0003677">
    <property type="term" value="F:DNA binding"/>
    <property type="evidence" value="ECO:0007669"/>
    <property type="project" value="InterPro"/>
</dbReference>
<dbReference type="PANTHER" id="PTHR43133:SF51">
    <property type="entry name" value="RNA POLYMERASE SIGMA FACTOR"/>
    <property type="match status" value="1"/>
</dbReference>
<evidence type="ECO:0000313" key="7">
    <source>
        <dbReference type="EMBL" id="ADZ84069.1"/>
    </source>
</evidence>
<dbReference type="EMBL" id="CP002582">
    <property type="protein sequence ID" value="ADZ84069.1"/>
    <property type="molecule type" value="Genomic_DNA"/>
</dbReference>
<dbReference type="GO" id="GO:0016987">
    <property type="term" value="F:sigma factor activity"/>
    <property type="evidence" value="ECO:0007669"/>
    <property type="project" value="UniProtKB-KW"/>
</dbReference>
<dbReference type="eggNOG" id="COG1595">
    <property type="taxonomic scope" value="Bacteria"/>
</dbReference>
<dbReference type="STRING" id="642492.Clole_2361"/>
<dbReference type="InterPro" id="IPR013324">
    <property type="entry name" value="RNA_pol_sigma_r3/r4-like"/>
</dbReference>
<dbReference type="GO" id="GO:0006352">
    <property type="term" value="P:DNA-templated transcription initiation"/>
    <property type="evidence" value="ECO:0007669"/>
    <property type="project" value="InterPro"/>
</dbReference>
<protein>
    <submittedName>
        <fullName evidence="7">RNA polymerase, sigma-24 subunit, ECF subfamily</fullName>
    </submittedName>
</protein>
<evidence type="ECO:0000256" key="2">
    <source>
        <dbReference type="ARBA" id="ARBA00023015"/>
    </source>
</evidence>
<accession>F2JSU8</accession>
<dbReference type="CDD" id="cd06171">
    <property type="entry name" value="Sigma70_r4"/>
    <property type="match status" value="1"/>
</dbReference>
<evidence type="ECO:0000256" key="1">
    <source>
        <dbReference type="ARBA" id="ARBA00010641"/>
    </source>
</evidence>
<evidence type="ECO:0000313" key="8">
    <source>
        <dbReference type="Proteomes" id="UP000008467"/>
    </source>
</evidence>
<dbReference type="InterPro" id="IPR036388">
    <property type="entry name" value="WH-like_DNA-bd_sf"/>
</dbReference>
<dbReference type="InterPro" id="IPR039425">
    <property type="entry name" value="RNA_pol_sigma-70-like"/>
</dbReference>
<keyword evidence="3" id="KW-0731">Sigma factor</keyword>
<dbReference type="InterPro" id="IPR013249">
    <property type="entry name" value="RNA_pol_sigma70_r4_t2"/>
</dbReference>
<dbReference type="PANTHER" id="PTHR43133">
    <property type="entry name" value="RNA POLYMERASE ECF-TYPE SIGMA FACTO"/>
    <property type="match status" value="1"/>
</dbReference>
<dbReference type="Pfam" id="PF04542">
    <property type="entry name" value="Sigma70_r2"/>
    <property type="match status" value="1"/>
</dbReference>
<dbReference type="Gene3D" id="1.10.1740.10">
    <property type="match status" value="1"/>
</dbReference>
<keyword evidence="2" id="KW-0805">Transcription regulation</keyword>
<dbReference type="Pfam" id="PF08281">
    <property type="entry name" value="Sigma70_r4_2"/>
    <property type="match status" value="1"/>
</dbReference>
<evidence type="ECO:0000256" key="3">
    <source>
        <dbReference type="ARBA" id="ARBA00023082"/>
    </source>
</evidence>
<dbReference type="AlphaFoldDB" id="F2JSU8"/>
<dbReference type="SUPFAM" id="SSF88659">
    <property type="entry name" value="Sigma3 and sigma4 domains of RNA polymerase sigma factors"/>
    <property type="match status" value="1"/>
</dbReference>
<comment type="similarity">
    <text evidence="1">Belongs to the sigma-70 factor family. ECF subfamily.</text>
</comment>
<dbReference type="InterPro" id="IPR014284">
    <property type="entry name" value="RNA_pol_sigma-70_dom"/>
</dbReference>
<reference evidence="7 8" key="1">
    <citation type="journal article" date="2011" name="J. Bacteriol.">
        <title>Complete genome sequence of the cellulose-degrading bacterium Cellulosilyticum lentocellum.</title>
        <authorList>
            <consortium name="US DOE Joint Genome Institute"/>
            <person name="Miller D.A."/>
            <person name="Suen G."/>
            <person name="Bruce D."/>
            <person name="Copeland A."/>
            <person name="Cheng J.F."/>
            <person name="Detter C."/>
            <person name="Goodwin L.A."/>
            <person name="Han C.S."/>
            <person name="Hauser L.J."/>
            <person name="Land M.L."/>
            <person name="Lapidus A."/>
            <person name="Lucas S."/>
            <person name="Meincke L."/>
            <person name="Pitluck S."/>
            <person name="Tapia R."/>
            <person name="Teshima H."/>
            <person name="Woyke T."/>
            <person name="Fox B.G."/>
            <person name="Angert E.R."/>
            <person name="Currie C.R."/>
        </authorList>
    </citation>
    <scope>NUCLEOTIDE SEQUENCE [LARGE SCALE GENOMIC DNA]</scope>
    <source>
        <strain evidence="8">ATCC 49066 / DSM 5427 / NCIMB 11756 / RHM5</strain>
    </source>
</reference>
<dbReference type="NCBIfam" id="TIGR02937">
    <property type="entry name" value="sigma70-ECF"/>
    <property type="match status" value="1"/>
</dbReference>
<dbReference type="KEGG" id="cle:Clole_2361"/>
<keyword evidence="8" id="KW-1185">Reference proteome</keyword>
<dbReference type="InterPro" id="IPR007627">
    <property type="entry name" value="RNA_pol_sigma70_r2"/>
</dbReference>
<feature type="domain" description="RNA polymerase sigma factor 70 region 4 type 2" evidence="6">
    <location>
        <begin position="136"/>
        <end position="183"/>
    </location>
</feature>
<evidence type="ECO:0000256" key="4">
    <source>
        <dbReference type="ARBA" id="ARBA00023163"/>
    </source>
</evidence>
<dbReference type="Gene3D" id="1.10.10.10">
    <property type="entry name" value="Winged helix-like DNA-binding domain superfamily/Winged helix DNA-binding domain"/>
    <property type="match status" value="1"/>
</dbReference>
<evidence type="ECO:0000259" key="6">
    <source>
        <dbReference type="Pfam" id="PF08281"/>
    </source>
</evidence>